<reference evidence="3" key="1">
    <citation type="submission" date="2016-10" db="EMBL/GenBank/DDBJ databases">
        <authorList>
            <person name="Varghese N."/>
            <person name="Submissions S."/>
        </authorList>
    </citation>
    <scope>NUCLEOTIDE SEQUENCE [LARGE SCALE GENOMIC DNA]</scope>
    <source>
        <strain evidence="3">CGMCC 4.2126</strain>
    </source>
</reference>
<feature type="transmembrane region" description="Helical" evidence="1">
    <location>
        <begin position="197"/>
        <end position="217"/>
    </location>
</feature>
<sequence length="260" mass="28391">MPFTPSHVAAVLPLVSSARMRRVLDPWALALGTMVPDLPIFLSFLPFMPDYMTWHSSRGVLTIAPLTVVVLLAVFHGLLRDPLTALFPPALAGRIASLAPAPYGLRRLPAVIAGGVVGAFTHKLWDSFTHHYSSAVWGWDWLDTRVAGLLPVFRLLQYVSTVVGLLIVARWAWLGLSRMEPRALAERLALSARTRRAVLLAAAVATLLGAAIWPVVFPPRGWAETVHRVGAGMVAGCCVLLFAYALMWQLRRAMAVFEGV</sequence>
<organism evidence="2 3">
    <name type="scientific">Streptosporangium canum</name>
    <dbReference type="NCBI Taxonomy" id="324952"/>
    <lineage>
        <taxon>Bacteria</taxon>
        <taxon>Bacillati</taxon>
        <taxon>Actinomycetota</taxon>
        <taxon>Actinomycetes</taxon>
        <taxon>Streptosporangiales</taxon>
        <taxon>Streptosporangiaceae</taxon>
        <taxon>Streptosporangium</taxon>
    </lineage>
</organism>
<dbReference type="RefSeq" id="WP_093890020.1">
    <property type="nucleotide sequence ID" value="NZ_FOQY01000024.1"/>
</dbReference>
<proteinExistence type="predicted"/>
<feature type="transmembrane region" description="Helical" evidence="1">
    <location>
        <begin position="229"/>
        <end position="247"/>
    </location>
</feature>
<feature type="transmembrane region" description="Helical" evidence="1">
    <location>
        <begin position="27"/>
        <end position="47"/>
    </location>
</feature>
<keyword evidence="1" id="KW-0472">Membrane</keyword>
<name>A0A1I3Z6P4_9ACTN</name>
<feature type="transmembrane region" description="Helical" evidence="1">
    <location>
        <begin position="155"/>
        <end position="176"/>
    </location>
</feature>
<evidence type="ECO:0000313" key="3">
    <source>
        <dbReference type="Proteomes" id="UP000199111"/>
    </source>
</evidence>
<accession>A0A1I3Z6P4</accession>
<keyword evidence="3" id="KW-1185">Reference proteome</keyword>
<protein>
    <submittedName>
        <fullName evidence="2">Uncharacterized protein</fullName>
    </submittedName>
</protein>
<feature type="transmembrane region" description="Helical" evidence="1">
    <location>
        <begin position="59"/>
        <end position="79"/>
    </location>
</feature>
<keyword evidence="1" id="KW-0812">Transmembrane</keyword>
<dbReference type="GeneID" id="96301388"/>
<gene>
    <name evidence="2" type="ORF">SAMN05216275_12426</name>
</gene>
<dbReference type="Pfam" id="PF13803">
    <property type="entry name" value="DUF4184"/>
    <property type="match status" value="1"/>
</dbReference>
<keyword evidence="1" id="KW-1133">Transmembrane helix</keyword>
<dbReference type="InterPro" id="IPR025238">
    <property type="entry name" value="DUF4184"/>
</dbReference>
<dbReference type="AlphaFoldDB" id="A0A1I3Z6P4"/>
<evidence type="ECO:0000256" key="1">
    <source>
        <dbReference type="SAM" id="Phobius"/>
    </source>
</evidence>
<dbReference type="EMBL" id="FOQY01000024">
    <property type="protein sequence ID" value="SFK39667.1"/>
    <property type="molecule type" value="Genomic_DNA"/>
</dbReference>
<dbReference type="Proteomes" id="UP000199111">
    <property type="component" value="Unassembled WGS sequence"/>
</dbReference>
<evidence type="ECO:0000313" key="2">
    <source>
        <dbReference type="EMBL" id="SFK39667.1"/>
    </source>
</evidence>